<accession>F2NPM0</accession>
<name>F2NPM0_MARHT</name>
<dbReference type="AlphaFoldDB" id="F2NPM0"/>
<evidence type="ECO:0000313" key="1">
    <source>
        <dbReference type="EMBL" id="AEB12521.1"/>
    </source>
</evidence>
<dbReference type="SUPFAM" id="SSF63829">
    <property type="entry name" value="Calcium-dependent phosphotriesterase"/>
    <property type="match status" value="2"/>
</dbReference>
<dbReference type="KEGG" id="mhd:Marky_1788"/>
<dbReference type="PANTHER" id="PTHR40274">
    <property type="entry name" value="VIRGINIAMYCIN B LYASE"/>
    <property type="match status" value="1"/>
</dbReference>
<reference evidence="1 2" key="1">
    <citation type="journal article" date="2012" name="Stand. Genomic Sci.">
        <title>Complete genome sequence of the aerobic, heterotroph Marinithermus hydrothermalis type strain (T1(T)) from a deep-sea hydrothermal vent chimney.</title>
        <authorList>
            <person name="Copeland A."/>
            <person name="Gu W."/>
            <person name="Yasawong M."/>
            <person name="Lapidus A."/>
            <person name="Lucas S."/>
            <person name="Deshpande S."/>
            <person name="Pagani I."/>
            <person name="Tapia R."/>
            <person name="Cheng J.F."/>
            <person name="Goodwin L.A."/>
            <person name="Pitluck S."/>
            <person name="Liolios K."/>
            <person name="Ivanova N."/>
            <person name="Mavromatis K."/>
            <person name="Mikhailova N."/>
            <person name="Pati A."/>
            <person name="Chen A."/>
            <person name="Palaniappan K."/>
            <person name="Land M."/>
            <person name="Pan C."/>
            <person name="Brambilla E.M."/>
            <person name="Rohde M."/>
            <person name="Tindall B.J."/>
            <person name="Sikorski J."/>
            <person name="Goker M."/>
            <person name="Detter J.C."/>
            <person name="Bristow J."/>
            <person name="Eisen J.A."/>
            <person name="Markowitz V."/>
            <person name="Hugenholtz P."/>
            <person name="Kyrpides N.C."/>
            <person name="Klenk H.P."/>
            <person name="Woyke T."/>
        </authorList>
    </citation>
    <scope>NUCLEOTIDE SEQUENCE [LARGE SCALE GENOMIC DNA]</scope>
    <source>
        <strain evidence="2">DSM 14884 / JCM 11576 / T1</strain>
    </source>
</reference>
<dbReference type="EMBL" id="CP002630">
    <property type="protein sequence ID" value="AEB12521.1"/>
    <property type="molecule type" value="Genomic_DNA"/>
</dbReference>
<organism evidence="1 2">
    <name type="scientific">Marinithermus hydrothermalis (strain DSM 14884 / JCM 11576 / T1)</name>
    <dbReference type="NCBI Taxonomy" id="869210"/>
    <lineage>
        <taxon>Bacteria</taxon>
        <taxon>Thermotogati</taxon>
        <taxon>Deinococcota</taxon>
        <taxon>Deinococci</taxon>
        <taxon>Thermales</taxon>
        <taxon>Thermaceae</taxon>
        <taxon>Marinithermus</taxon>
    </lineage>
</organism>
<dbReference type="eggNOG" id="COG3386">
    <property type="taxonomic scope" value="Bacteria"/>
</dbReference>
<gene>
    <name evidence="1" type="ordered locus">Marky_1788</name>
</gene>
<protein>
    <submittedName>
        <fullName evidence="1">NHL repeat containing protein</fullName>
    </submittedName>
</protein>
<evidence type="ECO:0000313" key="2">
    <source>
        <dbReference type="Proteomes" id="UP000007030"/>
    </source>
</evidence>
<sequence>MTAYSAVLAFTEELCGSGTMESISYGDEGNGVLDMRRYSRGSLGLGVLVLSACATLAPASFELGVEPSLVRLPPNGSQYITLSATPQGDAFAEAVTVALEANPYLTAEAVVMDPAVPEGTMVVHAVPSAPEGTYQLTLRGETLGYRTSAAPLTLEIFVPGPISPTASVPSGLWVSNQKGGSIQVFTQADLDAAFARLDFGPASVELGVTSVVLEPNLVFETGALSSPTGIVFDAEGNLWVVHHFEGQVTMYAADALAASGPLEPSATLSFGMVGPESVAVDAEGNLWVTDFLADQVLMYARGVLTNPRAAPSVVLSGPLLDQPVGIAFDPDGNLWVTTWGTDTVLRFAAADLTASGSPEPDRVITDPRMQNPTGLLFEGDGDLWISSFTPVNNASWLVKFNAESLRTPGILVPDVVLEVNAAELNGGAGMAFDAQGDLWVASFNVDKLVRLSAEHLTVTGKPPIAVIQLEAGARPAGVRFVPPP</sequence>
<dbReference type="STRING" id="869210.Marky_1788"/>
<proteinExistence type="predicted"/>
<dbReference type="Gene3D" id="2.120.10.30">
    <property type="entry name" value="TolB, C-terminal domain"/>
    <property type="match status" value="1"/>
</dbReference>
<dbReference type="InterPro" id="IPR051344">
    <property type="entry name" value="Vgb"/>
</dbReference>
<dbReference type="Proteomes" id="UP000007030">
    <property type="component" value="Chromosome"/>
</dbReference>
<dbReference type="PANTHER" id="PTHR40274:SF3">
    <property type="entry name" value="VIRGINIAMYCIN B LYASE"/>
    <property type="match status" value="1"/>
</dbReference>
<keyword evidence="2" id="KW-1185">Reference proteome</keyword>
<dbReference type="InterPro" id="IPR011042">
    <property type="entry name" value="6-blade_b-propeller_TolB-like"/>
</dbReference>
<dbReference type="HOGENOM" id="CLU_048435_0_0_0"/>
<dbReference type="CDD" id="cd05819">
    <property type="entry name" value="NHL"/>
    <property type="match status" value="1"/>
</dbReference>